<evidence type="ECO:0000313" key="1">
    <source>
        <dbReference type="EMBL" id="KKL82980.1"/>
    </source>
</evidence>
<accession>A0A0F9HMP8</accession>
<comment type="caution">
    <text evidence="1">The sequence shown here is derived from an EMBL/GenBank/DDBJ whole genome shotgun (WGS) entry which is preliminary data.</text>
</comment>
<reference evidence="1" key="1">
    <citation type="journal article" date="2015" name="Nature">
        <title>Complex archaea that bridge the gap between prokaryotes and eukaryotes.</title>
        <authorList>
            <person name="Spang A."/>
            <person name="Saw J.H."/>
            <person name="Jorgensen S.L."/>
            <person name="Zaremba-Niedzwiedzka K."/>
            <person name="Martijn J."/>
            <person name="Lind A.E."/>
            <person name="van Eijk R."/>
            <person name="Schleper C."/>
            <person name="Guy L."/>
            <person name="Ettema T.J."/>
        </authorList>
    </citation>
    <scope>NUCLEOTIDE SEQUENCE</scope>
</reference>
<sequence>MFGLISRWLGIFARKKEINFTPNPHYYPLDTNRHFYDFIADHSKMTDNELVDRVLSITHRKASKDSLLDCVRITRKVIKERR</sequence>
<name>A0A0F9HMP8_9ZZZZ</name>
<protein>
    <submittedName>
        <fullName evidence="1">Uncharacterized protein</fullName>
    </submittedName>
</protein>
<gene>
    <name evidence="1" type="ORF">LCGC14_1979380</name>
</gene>
<organism evidence="1">
    <name type="scientific">marine sediment metagenome</name>
    <dbReference type="NCBI Taxonomy" id="412755"/>
    <lineage>
        <taxon>unclassified sequences</taxon>
        <taxon>metagenomes</taxon>
        <taxon>ecological metagenomes</taxon>
    </lineage>
</organism>
<proteinExistence type="predicted"/>
<dbReference type="AlphaFoldDB" id="A0A0F9HMP8"/>
<dbReference type="EMBL" id="LAZR01022119">
    <property type="protein sequence ID" value="KKL82980.1"/>
    <property type="molecule type" value="Genomic_DNA"/>
</dbReference>